<proteinExistence type="predicted"/>
<organism evidence="2 3">
    <name type="scientific">Demequina sediminis</name>
    <dbReference type="NCBI Taxonomy" id="1930058"/>
    <lineage>
        <taxon>Bacteria</taxon>
        <taxon>Bacillati</taxon>
        <taxon>Actinomycetota</taxon>
        <taxon>Actinomycetes</taxon>
        <taxon>Micrococcales</taxon>
        <taxon>Demequinaceae</taxon>
        <taxon>Demequina</taxon>
    </lineage>
</organism>
<sequence>MADTTTRPPGVTFAVILTWVAAAVDLIGGGALLWLSLNLAGTDLGVEESSLRGYGIALAAIGLLTAAFALGLAAGSQLSRVLIMVLMAARIGGAVYAHEAIGEIVRWQAIGQGIGALLIILMLATPRAFTYFRST</sequence>
<protein>
    <submittedName>
        <fullName evidence="2">Uncharacterized protein</fullName>
    </submittedName>
</protein>
<keyword evidence="3" id="KW-1185">Reference proteome</keyword>
<feature type="transmembrane region" description="Helical" evidence="1">
    <location>
        <begin position="12"/>
        <end position="34"/>
    </location>
</feature>
<reference evidence="2 3" key="1">
    <citation type="submission" date="2024-02" db="EMBL/GenBank/DDBJ databases">
        <title>Lysinimicrobium sediminis NBRC 112286.</title>
        <authorList>
            <person name="Ichikawa N."/>
            <person name="Katano-Makiyama Y."/>
            <person name="Hidaka K."/>
        </authorList>
    </citation>
    <scope>NUCLEOTIDE SEQUENCE [LARGE SCALE GENOMIC DNA]</scope>
    <source>
        <strain evidence="2 3">NBRC 112286</strain>
    </source>
</reference>
<feature type="transmembrane region" description="Helical" evidence="1">
    <location>
        <begin position="104"/>
        <end position="124"/>
    </location>
</feature>
<keyword evidence="1" id="KW-0812">Transmembrane</keyword>
<keyword evidence="1" id="KW-0472">Membrane</keyword>
<evidence type="ECO:0000256" key="1">
    <source>
        <dbReference type="SAM" id="Phobius"/>
    </source>
</evidence>
<feature type="transmembrane region" description="Helical" evidence="1">
    <location>
        <begin position="54"/>
        <end position="74"/>
    </location>
</feature>
<dbReference type="Proteomes" id="UP001426770">
    <property type="component" value="Unassembled WGS sequence"/>
</dbReference>
<accession>A0ABP9WG71</accession>
<gene>
    <name evidence="2" type="ORF">Lsed01_01266</name>
</gene>
<name>A0ABP9WG71_9MICO</name>
<dbReference type="RefSeq" id="WP_286216434.1">
    <property type="nucleotide sequence ID" value="NZ_AP027736.1"/>
</dbReference>
<evidence type="ECO:0000313" key="3">
    <source>
        <dbReference type="Proteomes" id="UP001426770"/>
    </source>
</evidence>
<keyword evidence="1" id="KW-1133">Transmembrane helix</keyword>
<feature type="transmembrane region" description="Helical" evidence="1">
    <location>
        <begin position="81"/>
        <end position="98"/>
    </location>
</feature>
<comment type="caution">
    <text evidence="2">The sequence shown here is derived from an EMBL/GenBank/DDBJ whole genome shotgun (WGS) entry which is preliminary data.</text>
</comment>
<evidence type="ECO:0000313" key="2">
    <source>
        <dbReference type="EMBL" id="GAA5518832.1"/>
    </source>
</evidence>
<dbReference type="EMBL" id="BAABRR010000005">
    <property type="protein sequence ID" value="GAA5518832.1"/>
    <property type="molecule type" value="Genomic_DNA"/>
</dbReference>